<reference evidence="1" key="2">
    <citation type="submission" date="2025-08" db="UniProtKB">
        <authorList>
            <consortium name="Ensembl"/>
        </authorList>
    </citation>
    <scope>IDENTIFICATION</scope>
</reference>
<keyword evidence="2" id="KW-1185">Reference proteome</keyword>
<accession>H2Z925</accession>
<evidence type="ECO:0000313" key="1">
    <source>
        <dbReference type="Ensembl" id="ENSCSAVP00000014090.1"/>
    </source>
</evidence>
<dbReference type="InterPro" id="IPR042788">
    <property type="entry name" value="ANKUB1"/>
</dbReference>
<sequence>SSYTENSITLAVVVVIKARKWCERAKENVLVKYGAFSSSLKRRPYKPAATVGFGVNVDGFGESVMTSRSKVAENNHPLQIANWKIPEFKSRRPITELISLTTRNSSQNAVGSALTKKTSAKS</sequence>
<reference evidence="2" key="1">
    <citation type="submission" date="2003-08" db="EMBL/GenBank/DDBJ databases">
        <authorList>
            <person name="Birren B."/>
            <person name="Nusbaum C."/>
            <person name="Abebe A."/>
            <person name="Abouelleil A."/>
            <person name="Adekoya E."/>
            <person name="Ait-zahra M."/>
            <person name="Allen N."/>
            <person name="Allen T."/>
            <person name="An P."/>
            <person name="Anderson M."/>
            <person name="Anderson S."/>
            <person name="Arachchi H."/>
            <person name="Armbruster J."/>
            <person name="Bachantsang P."/>
            <person name="Baldwin J."/>
            <person name="Barry A."/>
            <person name="Bayul T."/>
            <person name="Blitshsteyn B."/>
            <person name="Bloom T."/>
            <person name="Blye J."/>
            <person name="Boguslavskiy L."/>
            <person name="Borowsky M."/>
            <person name="Boukhgalter B."/>
            <person name="Brunache A."/>
            <person name="Butler J."/>
            <person name="Calixte N."/>
            <person name="Calvo S."/>
            <person name="Camarata J."/>
            <person name="Campo K."/>
            <person name="Chang J."/>
            <person name="Cheshatsang Y."/>
            <person name="Citroen M."/>
            <person name="Collymore A."/>
            <person name="Considine T."/>
            <person name="Cook A."/>
            <person name="Cooke P."/>
            <person name="Corum B."/>
            <person name="Cuomo C."/>
            <person name="David R."/>
            <person name="Dawoe T."/>
            <person name="Degray S."/>
            <person name="Dodge S."/>
            <person name="Dooley K."/>
            <person name="Dorje P."/>
            <person name="Dorjee K."/>
            <person name="Dorris L."/>
            <person name="Duffey N."/>
            <person name="Dupes A."/>
            <person name="Elkins T."/>
            <person name="Engels R."/>
            <person name="Erickson J."/>
            <person name="Farina A."/>
            <person name="Faro S."/>
            <person name="Ferreira P."/>
            <person name="Fischer H."/>
            <person name="Fitzgerald M."/>
            <person name="Foley K."/>
            <person name="Gage D."/>
            <person name="Galagan J."/>
            <person name="Gearin G."/>
            <person name="Gnerre S."/>
            <person name="Gnirke A."/>
            <person name="Goyette A."/>
            <person name="Graham J."/>
            <person name="Grandbois E."/>
            <person name="Gyaltsen K."/>
            <person name="Hafez N."/>
            <person name="Hagopian D."/>
            <person name="Hagos B."/>
            <person name="Hall J."/>
            <person name="Hatcher B."/>
            <person name="Heller A."/>
            <person name="Higgins H."/>
            <person name="Honan T."/>
            <person name="Horn A."/>
            <person name="Houde N."/>
            <person name="Hughes L."/>
            <person name="Hulme W."/>
            <person name="Husby E."/>
            <person name="Iliev I."/>
            <person name="Jaffe D."/>
            <person name="Jones C."/>
            <person name="Kamal M."/>
            <person name="Kamat A."/>
            <person name="Kamvysselis M."/>
            <person name="Karlsson E."/>
            <person name="Kells C."/>
            <person name="Kieu A."/>
            <person name="Kisner P."/>
            <person name="Kodira C."/>
            <person name="Kulbokas E."/>
            <person name="Labutti K."/>
            <person name="Lama D."/>
            <person name="Landers T."/>
            <person name="Leger J."/>
            <person name="Levine S."/>
            <person name="Lewis D."/>
            <person name="Lewis T."/>
            <person name="Lindblad-toh K."/>
            <person name="Liu X."/>
            <person name="Lokyitsang T."/>
            <person name="Lokyitsang Y."/>
            <person name="Lucien O."/>
            <person name="Lui A."/>
            <person name="Ma L.J."/>
            <person name="Mabbitt R."/>
            <person name="Macdonald J."/>
            <person name="Maclean C."/>
            <person name="Major J."/>
            <person name="Manning J."/>
            <person name="Marabella R."/>
            <person name="Maru K."/>
            <person name="Matthews C."/>
            <person name="Mauceli E."/>
            <person name="Mccarthy M."/>
            <person name="Mcdonough S."/>
            <person name="Mcghee T."/>
            <person name="Meldrim J."/>
            <person name="Meneus L."/>
            <person name="Mesirov J."/>
            <person name="Mihalev A."/>
            <person name="Mihova T."/>
            <person name="Mikkelsen T."/>
            <person name="Mlenga V."/>
            <person name="Moru K."/>
            <person name="Mozes J."/>
            <person name="Mulrain L."/>
            <person name="Munson G."/>
            <person name="Naylor J."/>
            <person name="Newes C."/>
            <person name="Nguyen C."/>
            <person name="Nguyen N."/>
            <person name="Nguyen T."/>
            <person name="Nicol R."/>
            <person name="Nielsen C."/>
            <person name="Nizzari M."/>
            <person name="Norbu C."/>
            <person name="Norbu N."/>
            <person name="O'donnell P."/>
            <person name="Okoawo O."/>
            <person name="O'leary S."/>
            <person name="Omotosho B."/>
            <person name="O'neill K."/>
            <person name="Osman S."/>
            <person name="Parker S."/>
            <person name="Perrin D."/>
            <person name="Phunkhang P."/>
            <person name="Piqani B."/>
            <person name="Purcell S."/>
            <person name="Rachupka T."/>
            <person name="Ramasamy U."/>
            <person name="Rameau R."/>
            <person name="Ray V."/>
            <person name="Raymond C."/>
            <person name="Retta R."/>
            <person name="Richardson S."/>
            <person name="Rise C."/>
            <person name="Rodriguez J."/>
            <person name="Rogers J."/>
            <person name="Rogov P."/>
            <person name="Rutman M."/>
            <person name="Schupbach R."/>
            <person name="Seaman C."/>
            <person name="Settipalli S."/>
            <person name="Sharpe T."/>
            <person name="Sheridan J."/>
            <person name="Sherpa N."/>
            <person name="Shi J."/>
            <person name="Smirnov S."/>
            <person name="Smith C."/>
            <person name="Sougnez C."/>
            <person name="Spencer B."/>
            <person name="Stalker J."/>
            <person name="Stange-thomann N."/>
            <person name="Stavropoulos S."/>
            <person name="Stetson K."/>
            <person name="Stone C."/>
            <person name="Stone S."/>
            <person name="Stubbs M."/>
            <person name="Talamas J."/>
            <person name="Tchuinga P."/>
            <person name="Tenzing P."/>
            <person name="Tesfaye S."/>
            <person name="Theodore J."/>
            <person name="Thoulutsang Y."/>
            <person name="Topham K."/>
            <person name="Towey S."/>
            <person name="Tsamla T."/>
            <person name="Tsomo N."/>
            <person name="Vallee D."/>
            <person name="Vassiliev H."/>
            <person name="Venkataraman V."/>
            <person name="Vinson J."/>
            <person name="Vo A."/>
            <person name="Wade C."/>
            <person name="Wang S."/>
            <person name="Wangchuk T."/>
            <person name="Wangdi T."/>
            <person name="Whittaker C."/>
            <person name="Wilkinson J."/>
            <person name="Wu Y."/>
            <person name="Wyman D."/>
            <person name="Yadav S."/>
            <person name="Yang S."/>
            <person name="Yang X."/>
            <person name="Yeager S."/>
            <person name="Yee E."/>
            <person name="Young G."/>
            <person name="Zainoun J."/>
            <person name="Zembeck L."/>
            <person name="Zimmer A."/>
            <person name="Zody M."/>
            <person name="Lander E."/>
        </authorList>
    </citation>
    <scope>NUCLEOTIDE SEQUENCE [LARGE SCALE GENOMIC DNA]</scope>
</reference>
<evidence type="ECO:0000313" key="2">
    <source>
        <dbReference type="Proteomes" id="UP000007875"/>
    </source>
</evidence>
<dbReference type="AlphaFoldDB" id="H2Z925"/>
<name>H2Z925_CIOSA</name>
<dbReference type="Ensembl" id="ENSCSAVT00000014253.1">
    <property type="protein sequence ID" value="ENSCSAVP00000014090.1"/>
    <property type="gene ID" value="ENSCSAVG00000008263.1"/>
</dbReference>
<dbReference type="PANTHER" id="PTHR46885:SF1">
    <property type="entry name" value="PROTEIN ANKUB1"/>
    <property type="match status" value="1"/>
</dbReference>
<organism evidence="1 2">
    <name type="scientific">Ciona savignyi</name>
    <name type="common">Pacific transparent sea squirt</name>
    <dbReference type="NCBI Taxonomy" id="51511"/>
    <lineage>
        <taxon>Eukaryota</taxon>
        <taxon>Metazoa</taxon>
        <taxon>Chordata</taxon>
        <taxon>Tunicata</taxon>
        <taxon>Ascidiacea</taxon>
        <taxon>Phlebobranchia</taxon>
        <taxon>Cionidae</taxon>
        <taxon>Ciona</taxon>
    </lineage>
</organism>
<dbReference type="HOGENOM" id="CLU_2031799_0_0_1"/>
<reference evidence="1" key="3">
    <citation type="submission" date="2025-09" db="UniProtKB">
        <authorList>
            <consortium name="Ensembl"/>
        </authorList>
    </citation>
    <scope>IDENTIFICATION</scope>
</reference>
<dbReference type="Proteomes" id="UP000007875">
    <property type="component" value="Unassembled WGS sequence"/>
</dbReference>
<dbReference type="InParanoid" id="H2Z925"/>
<dbReference type="PANTHER" id="PTHR46885">
    <property type="entry name" value="PROTEIN ANKUB1"/>
    <property type="match status" value="1"/>
</dbReference>
<protein>
    <submittedName>
        <fullName evidence="1">Uncharacterized protein</fullName>
    </submittedName>
</protein>
<proteinExistence type="predicted"/>